<dbReference type="EMBL" id="BSYO01000003">
    <property type="protein sequence ID" value="GMH02643.1"/>
    <property type="molecule type" value="Genomic_DNA"/>
</dbReference>
<evidence type="ECO:0000313" key="7">
    <source>
        <dbReference type="EMBL" id="GMH02643.1"/>
    </source>
</evidence>
<dbReference type="FunFam" id="1.20.1050.10:FF:000004">
    <property type="entry name" value="Glutathione S-transferase F2"/>
    <property type="match status" value="1"/>
</dbReference>
<dbReference type="Proteomes" id="UP001279734">
    <property type="component" value="Unassembled WGS sequence"/>
</dbReference>
<dbReference type="GO" id="GO:0043295">
    <property type="term" value="F:glutathione binding"/>
    <property type="evidence" value="ECO:0007669"/>
    <property type="project" value="TreeGrafter"/>
</dbReference>
<dbReference type="GO" id="GO:0005737">
    <property type="term" value="C:cytoplasm"/>
    <property type="evidence" value="ECO:0007669"/>
    <property type="project" value="TreeGrafter"/>
</dbReference>
<comment type="catalytic activity">
    <reaction evidence="4">
        <text>RX + glutathione = an S-substituted glutathione + a halide anion + H(+)</text>
        <dbReference type="Rhea" id="RHEA:16437"/>
        <dbReference type="ChEBI" id="CHEBI:15378"/>
        <dbReference type="ChEBI" id="CHEBI:16042"/>
        <dbReference type="ChEBI" id="CHEBI:17792"/>
        <dbReference type="ChEBI" id="CHEBI:57925"/>
        <dbReference type="ChEBI" id="CHEBI:90779"/>
        <dbReference type="EC" id="2.5.1.18"/>
    </reaction>
</comment>
<dbReference type="GO" id="GO:0006749">
    <property type="term" value="P:glutathione metabolic process"/>
    <property type="evidence" value="ECO:0007669"/>
    <property type="project" value="TreeGrafter"/>
</dbReference>
<dbReference type="InterPro" id="IPR040079">
    <property type="entry name" value="Glutathione_S-Trfase"/>
</dbReference>
<dbReference type="SUPFAM" id="SSF47616">
    <property type="entry name" value="GST C-terminal domain-like"/>
    <property type="match status" value="1"/>
</dbReference>
<dbReference type="InterPro" id="IPR036249">
    <property type="entry name" value="Thioredoxin-like_sf"/>
</dbReference>
<dbReference type="AlphaFoldDB" id="A0AAD3S1J0"/>
<dbReference type="PANTHER" id="PTHR43900:SF56">
    <property type="entry name" value="GLUTATHIONE TRANSFERASE"/>
    <property type="match status" value="1"/>
</dbReference>
<organism evidence="7 8">
    <name type="scientific">Nepenthes gracilis</name>
    <name type="common">Slender pitcher plant</name>
    <dbReference type="NCBI Taxonomy" id="150966"/>
    <lineage>
        <taxon>Eukaryota</taxon>
        <taxon>Viridiplantae</taxon>
        <taxon>Streptophyta</taxon>
        <taxon>Embryophyta</taxon>
        <taxon>Tracheophyta</taxon>
        <taxon>Spermatophyta</taxon>
        <taxon>Magnoliopsida</taxon>
        <taxon>eudicotyledons</taxon>
        <taxon>Gunneridae</taxon>
        <taxon>Pentapetalae</taxon>
        <taxon>Caryophyllales</taxon>
        <taxon>Nepenthaceae</taxon>
        <taxon>Nepenthes</taxon>
    </lineage>
</organism>
<gene>
    <name evidence="7" type="ORF">Nepgr_004482</name>
</gene>
<dbReference type="SFLD" id="SFLDG01154">
    <property type="entry name" value="Main.5:_Phi-like"/>
    <property type="match status" value="1"/>
</dbReference>
<dbReference type="CDD" id="cd03187">
    <property type="entry name" value="GST_C_Phi"/>
    <property type="match status" value="1"/>
</dbReference>
<dbReference type="SFLD" id="SFLDS00019">
    <property type="entry name" value="Glutathione_Transferase_(cytos"/>
    <property type="match status" value="1"/>
</dbReference>
<proteinExistence type="inferred from homology"/>
<dbReference type="Pfam" id="PF00043">
    <property type="entry name" value="GST_C"/>
    <property type="match status" value="1"/>
</dbReference>
<dbReference type="InterPro" id="IPR036282">
    <property type="entry name" value="Glutathione-S-Trfase_C_sf"/>
</dbReference>
<dbReference type="EC" id="2.5.1.18" evidence="2"/>
<protein>
    <recommendedName>
        <fullName evidence="2">glutathione transferase</fullName>
        <ecNumber evidence="2">2.5.1.18</ecNumber>
    </recommendedName>
</protein>
<evidence type="ECO:0000256" key="2">
    <source>
        <dbReference type="ARBA" id="ARBA00012452"/>
    </source>
</evidence>
<dbReference type="PROSITE" id="PS50404">
    <property type="entry name" value="GST_NTER"/>
    <property type="match status" value="1"/>
</dbReference>
<evidence type="ECO:0000256" key="3">
    <source>
        <dbReference type="ARBA" id="ARBA00022679"/>
    </source>
</evidence>
<dbReference type="Gene3D" id="1.20.1050.10">
    <property type="match status" value="1"/>
</dbReference>
<feature type="domain" description="GST C-terminal" evidence="6">
    <location>
        <begin position="91"/>
        <end position="219"/>
    </location>
</feature>
<keyword evidence="8" id="KW-1185">Reference proteome</keyword>
<dbReference type="FunFam" id="3.40.30.10:FF:000016">
    <property type="entry name" value="Glutathione S-transferase F2"/>
    <property type="match status" value="1"/>
</dbReference>
<evidence type="ECO:0000259" key="5">
    <source>
        <dbReference type="PROSITE" id="PS50404"/>
    </source>
</evidence>
<dbReference type="GO" id="GO:0004364">
    <property type="term" value="F:glutathione transferase activity"/>
    <property type="evidence" value="ECO:0007669"/>
    <property type="project" value="UniProtKB-EC"/>
</dbReference>
<comment type="caution">
    <text evidence="7">The sequence shown here is derived from an EMBL/GenBank/DDBJ whole genome shotgun (WGS) entry which is preliminary data.</text>
</comment>
<dbReference type="PANTHER" id="PTHR43900">
    <property type="entry name" value="GLUTATHIONE S-TRANSFERASE RHO"/>
    <property type="match status" value="1"/>
</dbReference>
<reference evidence="7" key="1">
    <citation type="submission" date="2023-05" db="EMBL/GenBank/DDBJ databases">
        <title>Nepenthes gracilis genome sequencing.</title>
        <authorList>
            <person name="Fukushima K."/>
        </authorList>
    </citation>
    <scope>NUCLEOTIDE SEQUENCE</scope>
    <source>
        <strain evidence="7">SING2019-196</strain>
    </source>
</reference>
<evidence type="ECO:0000256" key="4">
    <source>
        <dbReference type="ARBA" id="ARBA00047960"/>
    </source>
</evidence>
<dbReference type="GO" id="GO:0009407">
    <property type="term" value="P:toxin catabolic process"/>
    <property type="evidence" value="ECO:0007669"/>
    <property type="project" value="UniProtKB-ARBA"/>
</dbReference>
<name>A0AAD3S1J0_NEPGR</name>
<dbReference type="SUPFAM" id="SSF52833">
    <property type="entry name" value="Thioredoxin-like"/>
    <property type="match status" value="1"/>
</dbReference>
<evidence type="ECO:0000313" key="8">
    <source>
        <dbReference type="Proteomes" id="UP001279734"/>
    </source>
</evidence>
<dbReference type="SFLD" id="SFLDG00358">
    <property type="entry name" value="Main_(cytGST)"/>
    <property type="match status" value="1"/>
</dbReference>
<dbReference type="InterPro" id="IPR034347">
    <property type="entry name" value="GST_Phi_C"/>
</dbReference>
<dbReference type="PROSITE" id="PS50405">
    <property type="entry name" value="GST_CTER"/>
    <property type="match status" value="1"/>
</dbReference>
<dbReference type="InterPro" id="IPR010987">
    <property type="entry name" value="Glutathione-S-Trfase_C-like"/>
</dbReference>
<keyword evidence="3" id="KW-0808">Transferase</keyword>
<comment type="similarity">
    <text evidence="1">Belongs to the GST superfamily. Phi family.</text>
</comment>
<feature type="domain" description="GST N-terminal" evidence="5">
    <location>
        <begin position="2"/>
        <end position="83"/>
    </location>
</feature>
<dbReference type="InterPro" id="IPR004046">
    <property type="entry name" value="GST_C"/>
</dbReference>
<dbReference type="InterPro" id="IPR004045">
    <property type="entry name" value="Glutathione_S-Trfase_N"/>
</dbReference>
<sequence>MEGRKVYGTLSSPATLKVMACLCEHDLDFEFVPVDLDAGEHKKKPFLSMSPFGDLPVYQDKGVTQFESRAIIRSMAHEHAKPGGLELIFWDAKQQAVVANWVDVEDHWFEPPALVLIDELIIKPKKGLDPDPQIVSEAKARLSKVLDVYEAQLTKKKYLAADKFTIADLLHLPNLERLMNTTAKNLIESRPHLSSWCADILARPAWAKVRQMQKKAQAN</sequence>
<accession>A0AAD3S1J0</accession>
<dbReference type="Pfam" id="PF02798">
    <property type="entry name" value="GST_N"/>
    <property type="match status" value="1"/>
</dbReference>
<evidence type="ECO:0000256" key="1">
    <source>
        <dbReference type="ARBA" id="ARBA00010128"/>
    </source>
</evidence>
<evidence type="ECO:0000259" key="6">
    <source>
        <dbReference type="PROSITE" id="PS50405"/>
    </source>
</evidence>
<dbReference type="Gene3D" id="3.40.30.10">
    <property type="entry name" value="Glutaredoxin"/>
    <property type="match status" value="1"/>
</dbReference>